<organism evidence="1 2">
    <name type="scientific">Flavobacterium cyanobacteriorum</name>
    <dbReference type="NCBI Taxonomy" id="2022802"/>
    <lineage>
        <taxon>Bacteria</taxon>
        <taxon>Pseudomonadati</taxon>
        <taxon>Bacteroidota</taxon>
        <taxon>Flavobacteriia</taxon>
        <taxon>Flavobacteriales</taxon>
        <taxon>Flavobacteriaceae</taxon>
        <taxon>Flavobacterium</taxon>
    </lineage>
</organism>
<comment type="caution">
    <text evidence="1">The sequence shown here is derived from an EMBL/GenBank/DDBJ whole genome shotgun (WGS) entry which is preliminary data.</text>
</comment>
<dbReference type="AlphaFoldDB" id="A0A255Z8G6"/>
<sequence>MAKKGLDITFVHYGIRKEDMDLISVLCTEHQLEFEWVKEELLKEFHERKIRNQDMDEKTLEKIIEKALLKLRG</sequence>
<proteinExistence type="predicted"/>
<dbReference type="RefSeq" id="WP_094414120.1">
    <property type="nucleotide sequence ID" value="NZ_NOXV01000248.1"/>
</dbReference>
<reference evidence="1 2" key="1">
    <citation type="submission" date="2017-07" db="EMBL/GenBank/DDBJ databases">
        <title>Flavobacterium cyanobacteriorum sp. nov., isolated from cyanobacterial aggregates in a eutrophic lake.</title>
        <authorList>
            <person name="Cai H."/>
        </authorList>
    </citation>
    <scope>NUCLEOTIDE SEQUENCE [LARGE SCALE GENOMIC DNA]</scope>
    <source>
        <strain evidence="1 2">TH021</strain>
    </source>
</reference>
<dbReference type="Proteomes" id="UP000216605">
    <property type="component" value="Unassembled WGS sequence"/>
</dbReference>
<dbReference type="Pfam" id="PF20306">
    <property type="entry name" value="Sp-DndD"/>
    <property type="match status" value="1"/>
</dbReference>
<gene>
    <name evidence="1" type="ORF">CHU92_07330</name>
</gene>
<accession>A0A255Z8G6</accession>
<protein>
    <submittedName>
        <fullName evidence="1">Uncharacterized protein</fullName>
    </submittedName>
</protein>
<evidence type="ECO:0000313" key="1">
    <source>
        <dbReference type="EMBL" id="OYQ37847.1"/>
    </source>
</evidence>
<name>A0A255Z8G6_9FLAO</name>
<keyword evidence="2" id="KW-1185">Reference proteome</keyword>
<evidence type="ECO:0000313" key="2">
    <source>
        <dbReference type="Proteomes" id="UP000216605"/>
    </source>
</evidence>
<dbReference type="OrthoDB" id="1075707at2"/>
<dbReference type="EMBL" id="NOXV01000248">
    <property type="protein sequence ID" value="OYQ37847.1"/>
    <property type="molecule type" value="Genomic_DNA"/>
</dbReference>
<dbReference type="InterPro" id="IPR046882">
    <property type="entry name" value="Sp-DndD"/>
</dbReference>